<dbReference type="EMBL" id="CP144745">
    <property type="protein sequence ID" value="WVZ50563.1"/>
    <property type="molecule type" value="Genomic_DNA"/>
</dbReference>
<protein>
    <recommendedName>
        <fullName evidence="2">RNase H type-1 domain-containing protein</fullName>
    </recommendedName>
</protein>
<keyword evidence="4" id="KW-1185">Reference proteome</keyword>
<sequence length="261" mass="27825">MRQAIHENNFQSPLSTHLFVERFVADLDQIKPSSKEKGSKQPSPQWISLPAGLAKINVDATISENSNWVAIAAVARNEDGVYLGASVVVTEGTNNLETLEALACREGLFLASDLSLRRYRLASDCANVIRSVFLALTASPPTHPFFSFAPLLSLGSAGLAAAVTAPRPARDLNDRNNLWPLGAPPSPNACAILALATYGRSECPPSPNAAAHAVLTPSETHLSGSALCGGDGASPRSSTASDSLIDSREDMYQYHYHRQCK</sequence>
<dbReference type="InterPro" id="IPR052929">
    <property type="entry name" value="RNase_H-like_EbsB-rel"/>
</dbReference>
<dbReference type="AlphaFoldDB" id="A0AAQ3PMN3"/>
<dbReference type="PANTHER" id="PTHR47074">
    <property type="entry name" value="BNAC02G40300D PROTEIN"/>
    <property type="match status" value="1"/>
</dbReference>
<dbReference type="GO" id="GO:0003676">
    <property type="term" value="F:nucleic acid binding"/>
    <property type="evidence" value="ECO:0007669"/>
    <property type="project" value="InterPro"/>
</dbReference>
<dbReference type="InterPro" id="IPR036397">
    <property type="entry name" value="RNaseH_sf"/>
</dbReference>
<dbReference type="Gene3D" id="3.30.420.10">
    <property type="entry name" value="Ribonuclease H-like superfamily/Ribonuclease H"/>
    <property type="match status" value="1"/>
</dbReference>
<dbReference type="InterPro" id="IPR044730">
    <property type="entry name" value="RNase_H-like_dom_plant"/>
</dbReference>
<dbReference type="Pfam" id="PF13456">
    <property type="entry name" value="RVT_3"/>
    <property type="match status" value="1"/>
</dbReference>
<dbReference type="InterPro" id="IPR012337">
    <property type="entry name" value="RNaseH-like_sf"/>
</dbReference>
<feature type="compositionally biased region" description="Polar residues" evidence="1">
    <location>
        <begin position="235"/>
        <end position="244"/>
    </location>
</feature>
<accession>A0AAQ3PMN3</accession>
<evidence type="ECO:0000313" key="4">
    <source>
        <dbReference type="Proteomes" id="UP001341281"/>
    </source>
</evidence>
<dbReference type="SUPFAM" id="SSF53098">
    <property type="entry name" value="Ribonuclease H-like"/>
    <property type="match status" value="1"/>
</dbReference>
<gene>
    <name evidence="3" type="ORF">U9M48_001805</name>
</gene>
<name>A0AAQ3PMN3_PASNO</name>
<feature type="region of interest" description="Disordered" evidence="1">
    <location>
        <begin position="225"/>
        <end position="244"/>
    </location>
</feature>
<proteinExistence type="predicted"/>
<dbReference type="GO" id="GO:0004523">
    <property type="term" value="F:RNA-DNA hybrid ribonuclease activity"/>
    <property type="evidence" value="ECO:0007669"/>
    <property type="project" value="InterPro"/>
</dbReference>
<evidence type="ECO:0000256" key="1">
    <source>
        <dbReference type="SAM" id="MobiDB-lite"/>
    </source>
</evidence>
<evidence type="ECO:0000313" key="3">
    <source>
        <dbReference type="EMBL" id="WVZ50563.1"/>
    </source>
</evidence>
<dbReference type="CDD" id="cd06222">
    <property type="entry name" value="RNase_H_like"/>
    <property type="match status" value="1"/>
</dbReference>
<organism evidence="3 4">
    <name type="scientific">Paspalum notatum var. saurae</name>
    <dbReference type="NCBI Taxonomy" id="547442"/>
    <lineage>
        <taxon>Eukaryota</taxon>
        <taxon>Viridiplantae</taxon>
        <taxon>Streptophyta</taxon>
        <taxon>Embryophyta</taxon>
        <taxon>Tracheophyta</taxon>
        <taxon>Spermatophyta</taxon>
        <taxon>Magnoliopsida</taxon>
        <taxon>Liliopsida</taxon>
        <taxon>Poales</taxon>
        <taxon>Poaceae</taxon>
        <taxon>PACMAD clade</taxon>
        <taxon>Panicoideae</taxon>
        <taxon>Andropogonodae</taxon>
        <taxon>Paspaleae</taxon>
        <taxon>Paspalinae</taxon>
        <taxon>Paspalum</taxon>
    </lineage>
</organism>
<reference evidence="3 4" key="1">
    <citation type="submission" date="2024-02" db="EMBL/GenBank/DDBJ databases">
        <title>High-quality chromosome-scale genome assembly of Pensacola bahiagrass (Paspalum notatum Flugge var. saurae).</title>
        <authorList>
            <person name="Vega J.M."/>
            <person name="Podio M."/>
            <person name="Orjuela J."/>
            <person name="Siena L.A."/>
            <person name="Pessino S.C."/>
            <person name="Combes M.C."/>
            <person name="Mariac C."/>
            <person name="Albertini E."/>
            <person name="Pupilli F."/>
            <person name="Ortiz J.P.A."/>
            <person name="Leblanc O."/>
        </authorList>
    </citation>
    <scope>NUCLEOTIDE SEQUENCE [LARGE SCALE GENOMIC DNA]</scope>
    <source>
        <strain evidence="3">R1</strain>
        <tissue evidence="3">Leaf</tissue>
    </source>
</reference>
<dbReference type="Proteomes" id="UP001341281">
    <property type="component" value="Chromosome 01"/>
</dbReference>
<dbReference type="InterPro" id="IPR002156">
    <property type="entry name" value="RNaseH_domain"/>
</dbReference>
<evidence type="ECO:0000259" key="2">
    <source>
        <dbReference type="Pfam" id="PF13456"/>
    </source>
</evidence>
<feature type="domain" description="RNase H type-1" evidence="2">
    <location>
        <begin position="57"/>
        <end position="131"/>
    </location>
</feature>
<dbReference type="PANTHER" id="PTHR47074:SF73">
    <property type="entry name" value="OS04G0448401 PROTEIN"/>
    <property type="match status" value="1"/>
</dbReference>